<dbReference type="EMBL" id="JAQQBS010000001">
    <property type="protein sequence ID" value="KAK0176860.1"/>
    <property type="molecule type" value="Genomic_DNA"/>
</dbReference>
<name>A0AA39KX04_9HYME</name>
<protein>
    <submittedName>
        <fullName evidence="2">Uncharacterized protein</fullName>
    </submittedName>
</protein>
<dbReference type="InterPro" id="IPR006616">
    <property type="entry name" value="DM9_repeat"/>
</dbReference>
<reference evidence="2" key="1">
    <citation type="journal article" date="2023" name="bioRxiv">
        <title>Scaffold-level genome assemblies of two parasitoid biocontrol wasps reveal the parthenogenesis mechanism and an associated novel virus.</title>
        <authorList>
            <person name="Inwood S."/>
            <person name="Skelly J."/>
            <person name="Guhlin J."/>
            <person name="Harrop T."/>
            <person name="Goldson S."/>
            <person name="Dearden P."/>
        </authorList>
    </citation>
    <scope>NUCLEOTIDE SEQUENCE</scope>
    <source>
        <strain evidence="2">Irish</strain>
        <tissue evidence="2">Whole body</tissue>
    </source>
</reference>
<dbReference type="Proteomes" id="UP001168990">
    <property type="component" value="Unassembled WGS sequence"/>
</dbReference>
<feature type="chain" id="PRO_5041403221" evidence="1">
    <location>
        <begin position="23"/>
        <end position="253"/>
    </location>
</feature>
<reference evidence="2" key="2">
    <citation type="submission" date="2023-03" db="EMBL/GenBank/DDBJ databases">
        <authorList>
            <person name="Inwood S.N."/>
            <person name="Skelly J.G."/>
            <person name="Guhlin J."/>
            <person name="Harrop T.W.R."/>
            <person name="Goldson S.G."/>
            <person name="Dearden P.K."/>
        </authorList>
    </citation>
    <scope>NUCLEOTIDE SEQUENCE</scope>
    <source>
        <strain evidence="2">Irish</strain>
        <tissue evidence="2">Whole body</tissue>
    </source>
</reference>
<gene>
    <name evidence="2" type="ORF">PV328_000962</name>
</gene>
<comment type="caution">
    <text evidence="2">The sequence shown here is derived from an EMBL/GenBank/DDBJ whole genome shotgun (WGS) entry which is preliminary data.</text>
</comment>
<accession>A0AA39KX04</accession>
<keyword evidence="1" id="KW-0732">Signal</keyword>
<dbReference type="Pfam" id="PF11901">
    <property type="entry name" value="DM9"/>
    <property type="match status" value="1"/>
</dbReference>
<dbReference type="AlphaFoldDB" id="A0AA39KX04"/>
<evidence type="ECO:0000256" key="1">
    <source>
        <dbReference type="SAM" id="SignalP"/>
    </source>
</evidence>
<proteinExistence type="predicted"/>
<keyword evidence="3" id="KW-1185">Reference proteome</keyword>
<organism evidence="2 3">
    <name type="scientific">Microctonus aethiopoides</name>
    <dbReference type="NCBI Taxonomy" id="144406"/>
    <lineage>
        <taxon>Eukaryota</taxon>
        <taxon>Metazoa</taxon>
        <taxon>Ecdysozoa</taxon>
        <taxon>Arthropoda</taxon>
        <taxon>Hexapoda</taxon>
        <taxon>Insecta</taxon>
        <taxon>Pterygota</taxon>
        <taxon>Neoptera</taxon>
        <taxon>Endopterygota</taxon>
        <taxon>Hymenoptera</taxon>
        <taxon>Apocrita</taxon>
        <taxon>Ichneumonoidea</taxon>
        <taxon>Braconidae</taxon>
        <taxon>Euphorinae</taxon>
        <taxon>Microctonus</taxon>
    </lineage>
</organism>
<evidence type="ECO:0000313" key="2">
    <source>
        <dbReference type="EMBL" id="KAK0176860.1"/>
    </source>
</evidence>
<feature type="signal peptide" evidence="1">
    <location>
        <begin position="1"/>
        <end position="22"/>
    </location>
</feature>
<evidence type="ECO:0000313" key="3">
    <source>
        <dbReference type="Proteomes" id="UP001168990"/>
    </source>
</evidence>
<sequence length="253" mass="28837">MGFIRMGFWLLIISIEFHPNFRRAIASTRAITSITAPLISPDDICSLDEDCPLTEKCSKAKCVSSCSKITCGFNEGCQVNNDHTSFCRCLPNFYRYDITHECKLPYQWVEFMKNQLVNGSRLVTVFENIVHRYVVARLMGENNDVYPLEGKISNNNHTFRDFAGRLKNYNNAEVLLIKSGKAKWILSSNGAILNNAIVLGKIGNETIHACRVGSDPYFYIGLMQPSTKSCNNFYDNRMISDYDILIHEMYPIQ</sequence>